<dbReference type="EMBL" id="UAQP01000005">
    <property type="protein sequence ID" value="SPU53404.1"/>
    <property type="molecule type" value="Genomic_DNA"/>
</dbReference>
<reference evidence="1 2" key="1">
    <citation type="submission" date="2018-06" db="EMBL/GenBank/DDBJ databases">
        <authorList>
            <consortium name="Pathogen Informatics"/>
            <person name="Doyle S."/>
        </authorList>
    </citation>
    <scope>NUCLEOTIDE SEQUENCE [LARGE SCALE GENOMIC DNA]</scope>
    <source>
        <strain evidence="1 2">NCTC11166</strain>
    </source>
</reference>
<evidence type="ECO:0000313" key="2">
    <source>
        <dbReference type="Proteomes" id="UP000251186"/>
    </source>
</evidence>
<evidence type="ECO:0000313" key="1">
    <source>
        <dbReference type="EMBL" id="SPU53404.1"/>
    </source>
</evidence>
<name>A0A2X1BRT7_BREVE</name>
<dbReference type="Proteomes" id="UP000251186">
    <property type="component" value="Unassembled WGS sequence"/>
</dbReference>
<organism evidence="1 2">
    <name type="scientific">Brevundimonas vesicularis</name>
    <name type="common">Pseudomonas vesicularis</name>
    <dbReference type="NCBI Taxonomy" id="41276"/>
    <lineage>
        <taxon>Bacteria</taxon>
        <taxon>Pseudomonadati</taxon>
        <taxon>Pseudomonadota</taxon>
        <taxon>Alphaproteobacteria</taxon>
        <taxon>Caulobacterales</taxon>
        <taxon>Caulobacteraceae</taxon>
        <taxon>Brevundimonas</taxon>
    </lineage>
</organism>
<dbReference type="AlphaFoldDB" id="A0A2X1BRT7"/>
<accession>A0A2X1BRT7</accession>
<sequence length="149" mass="15216">MVATEADGARRPARSRLDSKGLEAPISAAMWNIVRVLLFALAVAGFIGQSSAHATPVQVFEATAAMPEADCAEMMDMADEAVDDAEGPCSKMTPDCIAKMGCAAVASPMPPAPAIEHPLGSGAKSFAEVDVALEGAGPLPLKSPPKPLS</sequence>
<protein>
    <submittedName>
        <fullName evidence="1">Uncharacterized protein</fullName>
    </submittedName>
</protein>
<proteinExistence type="predicted"/>
<dbReference type="RefSeq" id="WP_224761380.1">
    <property type="nucleotide sequence ID" value="NZ_UAQP01000005.1"/>
</dbReference>
<gene>
    <name evidence="1" type="ORF">NCTC11166_01475</name>
</gene>